<name>A0A7D5QBF6_9EURY</name>
<evidence type="ECO:0000256" key="1">
    <source>
        <dbReference type="SAM" id="Phobius"/>
    </source>
</evidence>
<keyword evidence="1" id="KW-0472">Membrane</keyword>
<dbReference type="EMBL" id="CP058579">
    <property type="protein sequence ID" value="QLG62199.1"/>
    <property type="molecule type" value="Genomic_DNA"/>
</dbReference>
<protein>
    <submittedName>
        <fullName evidence="2">Uncharacterized protein</fullName>
    </submittedName>
</protein>
<gene>
    <name evidence="2" type="ORF">HUG12_10840</name>
</gene>
<proteinExistence type="predicted"/>
<dbReference type="AlphaFoldDB" id="A0A7D5QBF6"/>
<evidence type="ECO:0000313" key="2">
    <source>
        <dbReference type="EMBL" id="QLG62199.1"/>
    </source>
</evidence>
<dbReference type="KEGG" id="halu:HUG12_10840"/>
<evidence type="ECO:0000313" key="3">
    <source>
        <dbReference type="Proteomes" id="UP000509626"/>
    </source>
</evidence>
<dbReference type="GeneID" id="56037961"/>
<keyword evidence="1" id="KW-1133">Transmembrane helix</keyword>
<feature type="transmembrane region" description="Helical" evidence="1">
    <location>
        <begin position="118"/>
        <end position="142"/>
    </location>
</feature>
<feature type="transmembrane region" description="Helical" evidence="1">
    <location>
        <begin position="49"/>
        <end position="69"/>
    </location>
</feature>
<accession>A0A7D5QBF6</accession>
<sequence>MSTNPDGLTVRGVSWSDVRTVQALAPVVSTLLTIASNPEQWVRVIIAEWVVGGILDAAAYVLGWAIYAFTTVRNVMLDVAGPIATPYTIVESAAVGGIETLYAGIQGSLEALGIAAPIAAAFTVALLVTILAVTAFAILYLIPGSDAAEGALEALR</sequence>
<keyword evidence="3" id="KW-1185">Reference proteome</keyword>
<keyword evidence="1" id="KW-0812">Transmembrane</keyword>
<dbReference type="RefSeq" id="WP_179268784.1">
    <property type="nucleotide sequence ID" value="NZ_CP058579.1"/>
</dbReference>
<dbReference type="OrthoDB" id="384260at2157"/>
<reference evidence="2 3" key="1">
    <citation type="submission" date="2020-06" db="EMBL/GenBank/DDBJ databases">
        <title>NJ-3-1, isolated from saline soil.</title>
        <authorList>
            <person name="Cui H.L."/>
            <person name="Shi X."/>
        </authorList>
    </citation>
    <scope>NUCLEOTIDE SEQUENCE [LARGE SCALE GENOMIC DNA]</scope>
    <source>
        <strain evidence="2 3">NJ-3-1</strain>
    </source>
</reference>
<dbReference type="Proteomes" id="UP000509626">
    <property type="component" value="Chromosome"/>
</dbReference>
<organism evidence="2 3">
    <name type="scientific">Halorarum salinum</name>
    <dbReference type="NCBI Taxonomy" id="2743089"/>
    <lineage>
        <taxon>Archaea</taxon>
        <taxon>Methanobacteriati</taxon>
        <taxon>Methanobacteriota</taxon>
        <taxon>Stenosarchaea group</taxon>
        <taxon>Halobacteria</taxon>
        <taxon>Halobacteriales</taxon>
        <taxon>Haloferacaceae</taxon>
        <taxon>Halorarum</taxon>
    </lineage>
</organism>